<dbReference type="Proteomes" id="UP000619761">
    <property type="component" value="Unassembled WGS sequence"/>
</dbReference>
<dbReference type="SMART" id="SM00283">
    <property type="entry name" value="MA"/>
    <property type="match status" value="1"/>
</dbReference>
<evidence type="ECO:0000256" key="4">
    <source>
        <dbReference type="ARBA" id="ARBA00029447"/>
    </source>
</evidence>
<accession>A0ABQ3B7U6</accession>
<evidence type="ECO:0000313" key="11">
    <source>
        <dbReference type="Proteomes" id="UP000619761"/>
    </source>
</evidence>
<dbReference type="Pfam" id="PF00672">
    <property type="entry name" value="HAMP"/>
    <property type="match status" value="1"/>
</dbReference>
<evidence type="ECO:0000256" key="1">
    <source>
        <dbReference type="ARBA" id="ARBA00004429"/>
    </source>
</evidence>
<feature type="transmembrane region" description="Helical" evidence="6">
    <location>
        <begin position="12"/>
        <end position="32"/>
    </location>
</feature>
<feature type="domain" description="T-SNARE coiled-coil homology" evidence="8">
    <location>
        <begin position="456"/>
        <end position="518"/>
    </location>
</feature>
<dbReference type="PROSITE" id="PS50192">
    <property type="entry name" value="T_SNARE"/>
    <property type="match status" value="1"/>
</dbReference>
<keyword evidence="6" id="KW-0472">Membrane</keyword>
<dbReference type="SMART" id="SM00304">
    <property type="entry name" value="HAMP"/>
    <property type="match status" value="1"/>
</dbReference>
<dbReference type="CDD" id="cd06225">
    <property type="entry name" value="HAMP"/>
    <property type="match status" value="1"/>
</dbReference>
<dbReference type="PROSITE" id="PS50885">
    <property type="entry name" value="HAMP"/>
    <property type="match status" value="1"/>
</dbReference>
<feature type="domain" description="Methyl-accepting transducer" evidence="7">
    <location>
        <begin position="269"/>
        <end position="505"/>
    </location>
</feature>
<dbReference type="PROSITE" id="PS50111">
    <property type="entry name" value="CHEMOTAXIS_TRANSDUC_2"/>
    <property type="match status" value="1"/>
</dbReference>
<dbReference type="CDD" id="cd11386">
    <property type="entry name" value="MCP_signal"/>
    <property type="match status" value="1"/>
</dbReference>
<keyword evidence="11" id="KW-1185">Reference proteome</keyword>
<comment type="caution">
    <text evidence="10">The sequence shown here is derived from an EMBL/GenBank/DDBJ whole genome shotgun (WGS) entry which is preliminary data.</text>
</comment>
<feature type="domain" description="HAMP" evidence="9">
    <location>
        <begin position="212"/>
        <end position="264"/>
    </location>
</feature>
<dbReference type="SUPFAM" id="SSF58104">
    <property type="entry name" value="Methyl-accepting chemotaxis protein (MCP) signaling domain"/>
    <property type="match status" value="1"/>
</dbReference>
<dbReference type="InterPro" id="IPR003660">
    <property type="entry name" value="HAMP_dom"/>
</dbReference>
<evidence type="ECO:0000256" key="2">
    <source>
        <dbReference type="ARBA" id="ARBA00022519"/>
    </source>
</evidence>
<keyword evidence="3 5" id="KW-0807">Transducer</keyword>
<evidence type="ECO:0000259" key="7">
    <source>
        <dbReference type="PROSITE" id="PS50111"/>
    </source>
</evidence>
<proteinExistence type="inferred from homology"/>
<evidence type="ECO:0000259" key="8">
    <source>
        <dbReference type="PROSITE" id="PS50192"/>
    </source>
</evidence>
<evidence type="ECO:0000256" key="6">
    <source>
        <dbReference type="SAM" id="Phobius"/>
    </source>
</evidence>
<keyword evidence="2" id="KW-1003">Cell membrane</keyword>
<dbReference type="InterPro" id="IPR004089">
    <property type="entry name" value="MCPsignal_dom"/>
</dbReference>
<evidence type="ECO:0000313" key="10">
    <source>
        <dbReference type="EMBL" id="GGY83710.1"/>
    </source>
</evidence>
<keyword evidence="6" id="KW-1133">Transmembrane helix</keyword>
<reference evidence="11" key="1">
    <citation type="journal article" date="2019" name="Int. J. Syst. Evol. Microbiol.">
        <title>The Global Catalogue of Microorganisms (GCM) 10K type strain sequencing project: providing services to taxonomists for standard genome sequencing and annotation.</title>
        <authorList>
            <consortium name="The Broad Institute Genomics Platform"/>
            <consortium name="The Broad Institute Genome Sequencing Center for Infectious Disease"/>
            <person name="Wu L."/>
            <person name="Ma J."/>
        </authorList>
    </citation>
    <scope>NUCLEOTIDE SEQUENCE [LARGE SCALE GENOMIC DNA]</scope>
    <source>
        <strain evidence="11">KCTC 32239</strain>
    </source>
</reference>
<dbReference type="RefSeq" id="WP_189420195.1">
    <property type="nucleotide sequence ID" value="NZ_BMYZ01000003.1"/>
</dbReference>
<evidence type="ECO:0000256" key="5">
    <source>
        <dbReference type="PROSITE-ProRule" id="PRU00284"/>
    </source>
</evidence>
<evidence type="ECO:0000256" key="3">
    <source>
        <dbReference type="ARBA" id="ARBA00023224"/>
    </source>
</evidence>
<name>A0ABQ3B7U6_9GAMM</name>
<dbReference type="Pfam" id="PF00015">
    <property type="entry name" value="MCPsignal"/>
    <property type="match status" value="1"/>
</dbReference>
<protein>
    <submittedName>
        <fullName evidence="10">Methyl-accepting chemotaxis protein CtpH</fullName>
    </submittedName>
</protein>
<dbReference type="EMBL" id="BMYZ01000003">
    <property type="protein sequence ID" value="GGY83710.1"/>
    <property type="molecule type" value="Genomic_DNA"/>
</dbReference>
<sequence>MNGLFSSVQSRLTVLVGGGIGVLLLVASVAVFQLKSHLNEYHQLISHSVEFERGISELNLSYKTQIQEWKNVLLRGKDSEKLQKYWDQFSALQKEIQAKGESLGSKLPNDDSKKLLQDFLRAHAAAYPKYESGLNAFKAADFDPAAGDKAVTGIDREPSKMLSDCATFIHKIGTETNTKIESGSATVVFWSQLLVALFGIAIIALVLITLKNSFVTPLLAVIKHIELLAQGNFKTRLHLNQQGELGELNHNIDRMQDSLISVINAVKQSSNTLNNSSQKITDVARAISVDTDNSHKSTDQVAAAINEMTSTVQEVANNASGAANAAQEADEHARKGVEIMDSTIASIQQLSEEVDNVSTAMTQLETETGRIGGVLDVIKNVAEQTNLLALNAAIEAARAGEQGRGFAVVADEVRALAKRTQESTAEIQHIIQAVQQGASKAMNAMKVSQTKTQNTSEMAGQAGQAISSITEAVARIHMMNTQIATAAEEQSYAAEEINKNVVRVVNLVESAANNAQKSTHVATELNSVARELERQITHFNH</sequence>
<keyword evidence="6" id="KW-0812">Transmembrane</keyword>
<comment type="subcellular location">
    <subcellularLocation>
        <location evidence="1">Cell inner membrane</location>
        <topology evidence="1">Multi-pass membrane protein</topology>
    </subcellularLocation>
</comment>
<comment type="similarity">
    <text evidence="4">Belongs to the methyl-accepting chemotaxis (MCP) protein family.</text>
</comment>
<gene>
    <name evidence="10" type="primary">ctpH</name>
    <name evidence="10" type="ORF">GCM10011613_30770</name>
</gene>
<organism evidence="10 11">
    <name type="scientific">Cellvibrio zantedeschiae</name>
    <dbReference type="NCBI Taxonomy" id="1237077"/>
    <lineage>
        <taxon>Bacteria</taxon>
        <taxon>Pseudomonadati</taxon>
        <taxon>Pseudomonadota</taxon>
        <taxon>Gammaproteobacteria</taxon>
        <taxon>Cellvibrionales</taxon>
        <taxon>Cellvibrionaceae</taxon>
        <taxon>Cellvibrio</taxon>
    </lineage>
</organism>
<dbReference type="PANTHER" id="PTHR32089:SF120">
    <property type="entry name" value="METHYL-ACCEPTING CHEMOTAXIS PROTEIN TLPQ"/>
    <property type="match status" value="1"/>
</dbReference>
<dbReference type="Gene3D" id="1.10.287.950">
    <property type="entry name" value="Methyl-accepting chemotaxis protein"/>
    <property type="match status" value="1"/>
</dbReference>
<dbReference type="PANTHER" id="PTHR32089">
    <property type="entry name" value="METHYL-ACCEPTING CHEMOTAXIS PROTEIN MCPB"/>
    <property type="match status" value="1"/>
</dbReference>
<keyword evidence="2" id="KW-0997">Cell inner membrane</keyword>
<evidence type="ECO:0000259" key="9">
    <source>
        <dbReference type="PROSITE" id="PS50885"/>
    </source>
</evidence>
<dbReference type="InterPro" id="IPR000727">
    <property type="entry name" value="T_SNARE_dom"/>
</dbReference>
<feature type="transmembrane region" description="Helical" evidence="6">
    <location>
        <begin position="187"/>
        <end position="210"/>
    </location>
</feature>